<reference evidence="2 3" key="1">
    <citation type="submission" date="2015-04" db="EMBL/GenBank/DDBJ databases">
        <authorList>
            <person name="Heijne W.H."/>
            <person name="Fedorova N.D."/>
            <person name="Nierman W.C."/>
            <person name="Vollebregt A.W."/>
            <person name="Zhao Z."/>
            <person name="Wu L."/>
            <person name="Kumar M."/>
            <person name="Stam H."/>
            <person name="van den Berg M.A."/>
            <person name="Pel H.J."/>
        </authorList>
    </citation>
    <scope>NUCLEOTIDE SEQUENCE [LARGE SCALE GENOMIC DNA]</scope>
    <source>
        <strain evidence="2 3">CBS 393.64</strain>
    </source>
</reference>
<proteinExistence type="predicted"/>
<sequence>MSHYNRQRSLYDASYEEFHGYQAQHEYSRFDEDDNVGNSYRSVPDESYNGVPGSVEGNDNSLDSDAEGDDLDEMIDDQADDDDEIENENESDDYYHPCDSSESICNLFNAYFPQCVDSSVDNDNSRLMCMGNKRAVLNETLRRLIQIVLVLNPDRMSMRFLNCNVDSTWNHVKYLNRFQNFLSKVQYYGPTQFGTVLENKVIRPFVLQKAQAGTLRRPVLVTIITDGQPTQEHRSAVKNAILRCKSILNACPGYNERDVSFQFVRVGHSRRAWNFLRSLETDPQVGRLVYCTVEKLDEQIAREGKNSNFSTSLLQMLAVATMRR</sequence>
<dbReference type="EMBL" id="LASV01000086">
    <property type="protein sequence ID" value="KKA23790.1"/>
    <property type="molecule type" value="Genomic_DNA"/>
</dbReference>
<dbReference type="RefSeq" id="XP_013330402.1">
    <property type="nucleotide sequence ID" value="XM_013474948.1"/>
</dbReference>
<gene>
    <name evidence="2" type="ORF">T310_2141</name>
</gene>
<feature type="region of interest" description="Disordered" evidence="1">
    <location>
        <begin position="25"/>
        <end position="74"/>
    </location>
</feature>
<dbReference type="AlphaFoldDB" id="A0A0F4Z0B5"/>
<evidence type="ECO:0000256" key="1">
    <source>
        <dbReference type="SAM" id="MobiDB-lite"/>
    </source>
</evidence>
<keyword evidence="3" id="KW-1185">Reference proteome</keyword>
<organism evidence="2 3">
    <name type="scientific">Rasamsonia emersonii (strain ATCC 16479 / CBS 393.64 / IMI 116815)</name>
    <dbReference type="NCBI Taxonomy" id="1408163"/>
    <lineage>
        <taxon>Eukaryota</taxon>
        <taxon>Fungi</taxon>
        <taxon>Dikarya</taxon>
        <taxon>Ascomycota</taxon>
        <taxon>Pezizomycotina</taxon>
        <taxon>Eurotiomycetes</taxon>
        <taxon>Eurotiomycetidae</taxon>
        <taxon>Eurotiales</taxon>
        <taxon>Trichocomaceae</taxon>
        <taxon>Rasamsonia</taxon>
    </lineage>
</organism>
<dbReference type="PANTHER" id="PTHR34706:SF2">
    <property type="entry name" value="RFEF"/>
    <property type="match status" value="1"/>
</dbReference>
<accession>A0A0F4Z0B5</accession>
<name>A0A0F4Z0B5_RASE3</name>
<dbReference type="PANTHER" id="PTHR34706">
    <property type="entry name" value="SLR1338 PROTEIN"/>
    <property type="match status" value="1"/>
</dbReference>
<feature type="compositionally biased region" description="Acidic residues" evidence="1">
    <location>
        <begin position="62"/>
        <end position="74"/>
    </location>
</feature>
<dbReference type="Proteomes" id="UP000053958">
    <property type="component" value="Unassembled WGS sequence"/>
</dbReference>
<evidence type="ECO:0000313" key="2">
    <source>
        <dbReference type="EMBL" id="KKA23790.1"/>
    </source>
</evidence>
<evidence type="ECO:0000313" key="3">
    <source>
        <dbReference type="Proteomes" id="UP000053958"/>
    </source>
</evidence>
<dbReference type="OrthoDB" id="2142040at2759"/>
<comment type="caution">
    <text evidence="2">The sequence shown here is derived from an EMBL/GenBank/DDBJ whole genome shotgun (WGS) entry which is preliminary data.</text>
</comment>
<protein>
    <submittedName>
        <fullName evidence="2">Uncharacterized protein</fullName>
    </submittedName>
</protein>
<dbReference type="GeneID" id="25314492"/>